<name>A0ABN0ITM2_9STRE</name>
<proteinExistence type="inferred from homology"/>
<comment type="similarity">
    <text evidence="1 6">Belongs to the peptidase S14 family.</text>
</comment>
<evidence type="ECO:0000256" key="2">
    <source>
        <dbReference type="ARBA" id="ARBA00022490"/>
    </source>
</evidence>
<dbReference type="InterPro" id="IPR001907">
    <property type="entry name" value="ClpP"/>
</dbReference>
<dbReference type="PRINTS" id="PR00127">
    <property type="entry name" value="CLPPROTEASEP"/>
</dbReference>
<evidence type="ECO:0000256" key="4">
    <source>
        <dbReference type="ARBA" id="ARBA00022801"/>
    </source>
</evidence>
<dbReference type="Pfam" id="PF00574">
    <property type="entry name" value="CLP_protease"/>
    <property type="match status" value="1"/>
</dbReference>
<keyword evidence="8" id="KW-1185">Reference proteome</keyword>
<dbReference type="PANTHER" id="PTHR10381">
    <property type="entry name" value="ATP-DEPENDENT CLP PROTEASE PROTEOLYTIC SUBUNIT"/>
    <property type="match status" value="1"/>
</dbReference>
<dbReference type="NCBIfam" id="NF045542">
    <property type="entry name" value="Clp_rel_HeadMat"/>
    <property type="match status" value="1"/>
</dbReference>
<dbReference type="EMBL" id="ALYM01000001">
    <property type="protein sequence ID" value="EMG26250.1"/>
    <property type="molecule type" value="Genomic_DNA"/>
</dbReference>
<organism evidence="7 8">
    <name type="scientific">Streptococcus parauberis KRS-02083</name>
    <dbReference type="NCBI Taxonomy" id="1207545"/>
    <lineage>
        <taxon>Bacteria</taxon>
        <taxon>Bacillati</taxon>
        <taxon>Bacillota</taxon>
        <taxon>Bacilli</taxon>
        <taxon>Lactobacillales</taxon>
        <taxon>Streptococcaceae</taxon>
        <taxon>Streptococcus</taxon>
    </lineage>
</organism>
<dbReference type="CDD" id="cd07016">
    <property type="entry name" value="S14_ClpP_1"/>
    <property type="match status" value="1"/>
</dbReference>
<sequence>MRTIAKKIQLKGPLIPNDYQEMYDFYKWEGTSAKKISDELPEDNSDIIVEVNSNGGLVTVGSEIYTALRNYKGNVTAEVTGMAASAASFCIMGADKIIMSPTAQMMIHKALLNFVSGNSDDLDRASDALKSIDKSIVNAYVGKTGLNEEEILNLMQKETYMSAQEAIDKGFADEIMSFEDYKAVAGVSNEIATEETFLKFKSDMQEIENMKLEIAKEEILQGL</sequence>
<evidence type="ECO:0000256" key="5">
    <source>
        <dbReference type="ARBA" id="ARBA00022825"/>
    </source>
</evidence>
<dbReference type="PANTHER" id="PTHR10381:SF70">
    <property type="entry name" value="ATP-DEPENDENT CLP PROTEASE PROTEOLYTIC SUBUNIT"/>
    <property type="match status" value="1"/>
</dbReference>
<evidence type="ECO:0000313" key="7">
    <source>
        <dbReference type="EMBL" id="EMG26250.1"/>
    </source>
</evidence>
<keyword evidence="3" id="KW-0645">Protease</keyword>
<protein>
    <recommendedName>
        <fullName evidence="6">ATP-dependent Clp protease proteolytic subunit</fullName>
    </recommendedName>
</protein>
<dbReference type="Gene3D" id="3.90.226.10">
    <property type="entry name" value="2-enoyl-CoA Hydratase, Chain A, domain 1"/>
    <property type="match status" value="1"/>
</dbReference>
<dbReference type="InterPro" id="IPR029045">
    <property type="entry name" value="ClpP/crotonase-like_dom_sf"/>
</dbReference>
<evidence type="ECO:0000256" key="6">
    <source>
        <dbReference type="RuleBase" id="RU003567"/>
    </source>
</evidence>
<evidence type="ECO:0000256" key="3">
    <source>
        <dbReference type="ARBA" id="ARBA00022670"/>
    </source>
</evidence>
<accession>A0ABN0ITM2</accession>
<keyword evidence="5" id="KW-0720">Serine protease</keyword>
<keyword evidence="4" id="KW-0378">Hydrolase</keyword>
<keyword evidence="2" id="KW-0963">Cytoplasm</keyword>
<dbReference type="SUPFAM" id="SSF52096">
    <property type="entry name" value="ClpP/crotonase"/>
    <property type="match status" value="1"/>
</dbReference>
<reference evidence="7 8" key="1">
    <citation type="journal article" date="2013" name="PLoS ONE">
        <title>Comparative Genomic Characterization of Three Streptococcus parauberis Strains in Fish Pathogen, as Assessed by Wide-Genome Analyses.</title>
        <authorList>
            <person name="Nho S.W."/>
            <person name="Hikima J."/>
            <person name="Park S.B."/>
            <person name="Jang H.B."/>
            <person name="Cha I.S."/>
            <person name="Yasuike M."/>
            <person name="Nakamura Y."/>
            <person name="Fujiwara A."/>
            <person name="Sano M."/>
            <person name="Kanai K."/>
            <person name="Kondo H."/>
            <person name="Hirono I."/>
            <person name="Takeyama H."/>
            <person name="Aoki T."/>
            <person name="Jung T.S."/>
        </authorList>
    </citation>
    <scope>NUCLEOTIDE SEQUENCE [LARGE SCALE GENOMIC DNA]</scope>
    <source>
        <strain evidence="7 8">KRS-02083</strain>
    </source>
</reference>
<comment type="caution">
    <text evidence="7">The sequence shown here is derived from an EMBL/GenBank/DDBJ whole genome shotgun (WGS) entry which is preliminary data.</text>
</comment>
<evidence type="ECO:0000256" key="1">
    <source>
        <dbReference type="ARBA" id="ARBA00007039"/>
    </source>
</evidence>
<dbReference type="InterPro" id="IPR023562">
    <property type="entry name" value="ClpP/TepA"/>
</dbReference>
<evidence type="ECO:0000313" key="8">
    <source>
        <dbReference type="Proteomes" id="UP000011769"/>
    </source>
</evidence>
<gene>
    <name evidence="7" type="ORF">SPJ1_0212</name>
</gene>
<dbReference type="Proteomes" id="UP000011769">
    <property type="component" value="Unassembled WGS sequence"/>
</dbReference>